<dbReference type="eggNOG" id="ENOG502Z8K1">
    <property type="taxonomic scope" value="Bacteria"/>
</dbReference>
<gene>
    <name evidence="1" type="ordered locus">COPRO5265_0750</name>
</gene>
<dbReference type="KEGG" id="cpo:COPRO5265_0750"/>
<dbReference type="RefSeq" id="WP_012544322.1">
    <property type="nucleotide sequence ID" value="NC_011295.1"/>
</dbReference>
<name>B5Y8K1_COPPD</name>
<dbReference type="HOGENOM" id="CLU_1266342_0_0_9"/>
<protein>
    <submittedName>
        <fullName evidence="1">Uncharacterized protein</fullName>
    </submittedName>
</protein>
<accession>B5Y8K1</accession>
<dbReference type="SUPFAM" id="SSF52317">
    <property type="entry name" value="Class I glutamine amidotransferase-like"/>
    <property type="match status" value="1"/>
</dbReference>
<dbReference type="EMBL" id="CP001145">
    <property type="protein sequence ID" value="ACI17670.1"/>
    <property type="molecule type" value="Genomic_DNA"/>
</dbReference>
<sequence length="194" mass="21458">MKIGWDTSHLEFTIADYYYFGKLSDLLLNSGFLVDEVKDFDTLNRYDTIVFNYPEKPFNDAEVNKIDSWVRQGKVVIFAGYYKNEDGVGENINGITKHFGLTLNLSEALDQSSEDPYFVNVVSRTGLRGVFPCTDTVSGGEAILTSKVGNVGCQIKLGMGKLVLLGSCVFWDSFSLHLADNATIATKLLAGEEI</sequence>
<dbReference type="AlphaFoldDB" id="B5Y8K1"/>
<reference evidence="2" key="1">
    <citation type="submission" date="2008-08" db="EMBL/GenBank/DDBJ databases">
        <title>The complete genome sequence of Coprothermobacter proteolyticus strain ATCC 5245 / DSM 5265 / BT.</title>
        <authorList>
            <person name="Dodson R.J."/>
            <person name="Durkin A.S."/>
            <person name="Wu M."/>
            <person name="Eisen J."/>
            <person name="Sutton G."/>
        </authorList>
    </citation>
    <scope>NUCLEOTIDE SEQUENCE [LARGE SCALE GENOMIC DNA]</scope>
    <source>
        <strain evidence="2">ATCC 35245 / DSM 5265 / OCM 4 / BT</strain>
    </source>
</reference>
<evidence type="ECO:0000313" key="1">
    <source>
        <dbReference type="EMBL" id="ACI17670.1"/>
    </source>
</evidence>
<evidence type="ECO:0000313" key="2">
    <source>
        <dbReference type="Proteomes" id="UP000001732"/>
    </source>
</evidence>
<dbReference type="OrthoDB" id="1721873at2"/>
<proteinExistence type="predicted"/>
<dbReference type="STRING" id="309798.COPRO5265_0750"/>
<keyword evidence="2" id="KW-1185">Reference proteome</keyword>
<dbReference type="InterPro" id="IPR029062">
    <property type="entry name" value="Class_I_gatase-like"/>
</dbReference>
<organism evidence="1 2">
    <name type="scientific">Coprothermobacter proteolyticus (strain ATCC 35245 / DSM 5265 / OCM 4 / BT)</name>
    <dbReference type="NCBI Taxonomy" id="309798"/>
    <lineage>
        <taxon>Bacteria</taxon>
        <taxon>Pseudomonadati</taxon>
        <taxon>Coprothermobacterota</taxon>
        <taxon>Coprothermobacteria</taxon>
        <taxon>Coprothermobacterales</taxon>
        <taxon>Coprothermobacteraceae</taxon>
        <taxon>Coprothermobacter</taxon>
    </lineage>
</organism>
<dbReference type="Proteomes" id="UP000001732">
    <property type="component" value="Chromosome"/>
</dbReference>
<reference evidence="1 2" key="2">
    <citation type="journal article" date="2014" name="Genome Announc.">
        <title>Complete Genome Sequence of Coprothermobacter proteolyticus DSM 5265.</title>
        <authorList>
            <person name="Alexiev A."/>
            <person name="Coil D.A."/>
            <person name="Badger J.H."/>
            <person name="Enticknap J."/>
            <person name="Ward N."/>
            <person name="Robb F.T."/>
            <person name="Eisen J.A."/>
        </authorList>
    </citation>
    <scope>NUCLEOTIDE SEQUENCE [LARGE SCALE GENOMIC DNA]</scope>
    <source>
        <strain evidence="2">ATCC 35245 / DSM 5265 / OCM 4 / BT</strain>
    </source>
</reference>